<dbReference type="InterPro" id="IPR003593">
    <property type="entry name" value="AAA+_ATPase"/>
</dbReference>
<evidence type="ECO:0000256" key="8">
    <source>
        <dbReference type="ARBA" id="ARBA00023004"/>
    </source>
</evidence>
<dbReference type="AlphaFoldDB" id="A0A1W1XPW1"/>
<evidence type="ECO:0000313" key="13">
    <source>
        <dbReference type="Proteomes" id="UP000192761"/>
    </source>
</evidence>
<evidence type="ECO:0000256" key="3">
    <source>
        <dbReference type="ARBA" id="ARBA00022448"/>
    </source>
</evidence>
<keyword evidence="5" id="KW-0410">Iron transport</keyword>
<evidence type="ECO:0000256" key="5">
    <source>
        <dbReference type="ARBA" id="ARBA00022496"/>
    </source>
</evidence>
<dbReference type="RefSeq" id="WP_084090982.1">
    <property type="nucleotide sequence ID" value="NZ_FWXD01000012.1"/>
</dbReference>
<dbReference type="InterPro" id="IPR051535">
    <property type="entry name" value="Siderophore_ABC-ATPase"/>
</dbReference>
<dbReference type="SUPFAM" id="SSF52540">
    <property type="entry name" value="P-loop containing nucleoside triphosphate hydrolases"/>
    <property type="match status" value="1"/>
</dbReference>
<dbReference type="Gene3D" id="3.40.50.300">
    <property type="entry name" value="P-loop containing nucleotide triphosphate hydrolases"/>
    <property type="match status" value="1"/>
</dbReference>
<evidence type="ECO:0000256" key="7">
    <source>
        <dbReference type="ARBA" id="ARBA00022840"/>
    </source>
</evidence>
<keyword evidence="8" id="KW-0408">Iron</keyword>
<dbReference type="SMART" id="SM00382">
    <property type="entry name" value="AAA"/>
    <property type="match status" value="1"/>
</dbReference>
<name>A0A1W1XPW1_9NEIS</name>
<dbReference type="EMBL" id="FWXD01000012">
    <property type="protein sequence ID" value="SMC25907.1"/>
    <property type="molecule type" value="Genomic_DNA"/>
</dbReference>
<dbReference type="Proteomes" id="UP000192761">
    <property type="component" value="Unassembled WGS sequence"/>
</dbReference>
<keyword evidence="6" id="KW-0547">Nucleotide-binding</keyword>
<keyword evidence="13" id="KW-1185">Reference proteome</keyword>
<dbReference type="CDD" id="cd03214">
    <property type="entry name" value="ABC_Iron-Siderophores_B12_Hemin"/>
    <property type="match status" value="1"/>
</dbReference>
<evidence type="ECO:0000256" key="6">
    <source>
        <dbReference type="ARBA" id="ARBA00022741"/>
    </source>
</evidence>
<keyword evidence="3" id="KW-0813">Transport</keyword>
<evidence type="ECO:0000256" key="4">
    <source>
        <dbReference type="ARBA" id="ARBA00022475"/>
    </source>
</evidence>
<dbReference type="PANTHER" id="PTHR42771">
    <property type="entry name" value="IRON(3+)-HYDROXAMATE IMPORT ATP-BINDING PROTEIN FHUC"/>
    <property type="match status" value="1"/>
</dbReference>
<proteinExistence type="inferred from homology"/>
<dbReference type="PANTHER" id="PTHR42771:SF2">
    <property type="entry name" value="IRON(3+)-HYDROXAMATE IMPORT ATP-BINDING PROTEIN FHUC"/>
    <property type="match status" value="1"/>
</dbReference>
<accession>A0A1W1XPW1</accession>
<dbReference type="GO" id="GO:0005886">
    <property type="term" value="C:plasma membrane"/>
    <property type="evidence" value="ECO:0007669"/>
    <property type="project" value="UniProtKB-SubCell"/>
</dbReference>
<keyword evidence="4" id="KW-1003">Cell membrane</keyword>
<evidence type="ECO:0000256" key="10">
    <source>
        <dbReference type="ARBA" id="ARBA00023136"/>
    </source>
</evidence>
<dbReference type="InterPro" id="IPR003439">
    <property type="entry name" value="ABC_transporter-like_ATP-bd"/>
</dbReference>
<comment type="subcellular location">
    <subcellularLocation>
        <location evidence="1">Cell membrane</location>
        <topology evidence="1">Peripheral membrane protein</topology>
    </subcellularLocation>
</comment>
<dbReference type="STRING" id="1121001.SAMN02745857_02335"/>
<dbReference type="Pfam" id="PF00005">
    <property type="entry name" value="ABC_tran"/>
    <property type="match status" value="1"/>
</dbReference>
<reference evidence="12 13" key="1">
    <citation type="submission" date="2017-04" db="EMBL/GenBank/DDBJ databases">
        <authorList>
            <person name="Afonso C.L."/>
            <person name="Miller P.J."/>
            <person name="Scott M.A."/>
            <person name="Spackman E."/>
            <person name="Goraichik I."/>
            <person name="Dimitrov K.M."/>
            <person name="Suarez D.L."/>
            <person name="Swayne D.E."/>
        </authorList>
    </citation>
    <scope>NUCLEOTIDE SEQUENCE [LARGE SCALE GENOMIC DNA]</scope>
    <source>
        <strain evidence="12 13">DSM 23236</strain>
    </source>
</reference>
<sequence length="284" mass="30497">MTLLQVRQLRASHRQRPVLQGIDLNVDAGQVVAIVGPNGCGKSTLLRCLARLHRPDGGEIRLGGSPLWQLKPREVALRLALLPQALTAPEGITVAALVRYGRHPHQGWFRQWSPGDDAAVRDAMTMTDTLHLAGARIDELSGGQRQRCWLAMVLAQQTPLLLLDEPTSMLDLGHQVDVLECIRRLAAAGRSVVIVLHDLAAAARYADVLLVMREGRVIAQGAPRDVVTPALIRDVYGIEAAVLAAPGDGAPVVVPLGASAIAKQPAVPDTPAMLHAAQLEQEQR</sequence>
<evidence type="ECO:0000256" key="1">
    <source>
        <dbReference type="ARBA" id="ARBA00004202"/>
    </source>
</evidence>
<evidence type="ECO:0000313" key="12">
    <source>
        <dbReference type="EMBL" id="SMC25907.1"/>
    </source>
</evidence>
<dbReference type="InterPro" id="IPR027417">
    <property type="entry name" value="P-loop_NTPase"/>
</dbReference>
<dbReference type="PROSITE" id="PS50893">
    <property type="entry name" value="ABC_TRANSPORTER_2"/>
    <property type="match status" value="1"/>
</dbReference>
<feature type="domain" description="ABC transporter" evidence="11">
    <location>
        <begin position="4"/>
        <end position="239"/>
    </location>
</feature>
<evidence type="ECO:0000256" key="2">
    <source>
        <dbReference type="ARBA" id="ARBA00005417"/>
    </source>
</evidence>
<evidence type="ECO:0000259" key="11">
    <source>
        <dbReference type="PROSITE" id="PS50893"/>
    </source>
</evidence>
<dbReference type="GO" id="GO:0006826">
    <property type="term" value="P:iron ion transport"/>
    <property type="evidence" value="ECO:0007669"/>
    <property type="project" value="UniProtKB-KW"/>
</dbReference>
<evidence type="ECO:0000256" key="9">
    <source>
        <dbReference type="ARBA" id="ARBA00023065"/>
    </source>
</evidence>
<protein>
    <submittedName>
        <fullName evidence="12">Iron complex transport system ATP-binding protein</fullName>
    </submittedName>
</protein>
<dbReference type="FunFam" id="3.40.50.300:FF:000134">
    <property type="entry name" value="Iron-enterobactin ABC transporter ATP-binding protein"/>
    <property type="match status" value="1"/>
</dbReference>
<keyword evidence="9" id="KW-0406">Ion transport</keyword>
<gene>
    <name evidence="12" type="ORF">SAMN02745857_02335</name>
</gene>
<dbReference type="GO" id="GO:0005524">
    <property type="term" value="F:ATP binding"/>
    <property type="evidence" value="ECO:0007669"/>
    <property type="project" value="UniProtKB-KW"/>
</dbReference>
<comment type="similarity">
    <text evidence="2">Belongs to the ABC transporter superfamily.</text>
</comment>
<keyword evidence="10" id="KW-0472">Membrane</keyword>
<keyword evidence="7 12" id="KW-0067">ATP-binding</keyword>
<organism evidence="12 13">
    <name type="scientific">Andreprevotia lacus DSM 23236</name>
    <dbReference type="NCBI Taxonomy" id="1121001"/>
    <lineage>
        <taxon>Bacteria</taxon>
        <taxon>Pseudomonadati</taxon>
        <taxon>Pseudomonadota</taxon>
        <taxon>Betaproteobacteria</taxon>
        <taxon>Neisseriales</taxon>
        <taxon>Chitinibacteraceae</taxon>
        <taxon>Andreprevotia</taxon>
    </lineage>
</organism>
<dbReference type="OrthoDB" id="5296765at2"/>
<dbReference type="GO" id="GO:0016887">
    <property type="term" value="F:ATP hydrolysis activity"/>
    <property type="evidence" value="ECO:0007669"/>
    <property type="project" value="InterPro"/>
</dbReference>